<dbReference type="PANTHER" id="PTHR32322">
    <property type="entry name" value="INNER MEMBRANE TRANSPORTER"/>
    <property type="match status" value="1"/>
</dbReference>
<dbReference type="OrthoDB" id="5242975at2"/>
<dbReference type="GO" id="GO:0016020">
    <property type="term" value="C:membrane"/>
    <property type="evidence" value="ECO:0007669"/>
    <property type="project" value="UniProtKB-SubCell"/>
</dbReference>
<keyword evidence="9" id="KW-1185">Reference proteome</keyword>
<evidence type="ECO:0000256" key="5">
    <source>
        <dbReference type="ARBA" id="ARBA00023136"/>
    </source>
</evidence>
<feature type="transmembrane region" description="Helical" evidence="6">
    <location>
        <begin position="135"/>
        <end position="154"/>
    </location>
</feature>
<proteinExistence type="inferred from homology"/>
<evidence type="ECO:0000313" key="9">
    <source>
        <dbReference type="Proteomes" id="UP000269438"/>
    </source>
</evidence>
<dbReference type="InterPro" id="IPR000620">
    <property type="entry name" value="EamA_dom"/>
</dbReference>
<evidence type="ECO:0000313" key="8">
    <source>
        <dbReference type="EMBL" id="RLP83917.1"/>
    </source>
</evidence>
<dbReference type="SUPFAM" id="SSF103481">
    <property type="entry name" value="Multidrug resistance efflux transporter EmrE"/>
    <property type="match status" value="2"/>
</dbReference>
<evidence type="ECO:0000256" key="3">
    <source>
        <dbReference type="ARBA" id="ARBA00022692"/>
    </source>
</evidence>
<feature type="transmembrane region" description="Helical" evidence="6">
    <location>
        <begin position="160"/>
        <end position="179"/>
    </location>
</feature>
<feature type="transmembrane region" description="Helical" evidence="6">
    <location>
        <begin position="279"/>
        <end position="295"/>
    </location>
</feature>
<dbReference type="RefSeq" id="WP_121687540.1">
    <property type="nucleotide sequence ID" value="NZ_RCUY01000002.1"/>
</dbReference>
<evidence type="ECO:0000256" key="1">
    <source>
        <dbReference type="ARBA" id="ARBA00004141"/>
    </source>
</evidence>
<dbReference type="InterPro" id="IPR050638">
    <property type="entry name" value="AA-Vitamin_Transporters"/>
</dbReference>
<feature type="transmembrane region" description="Helical" evidence="6">
    <location>
        <begin position="218"/>
        <end position="241"/>
    </location>
</feature>
<dbReference type="InterPro" id="IPR037185">
    <property type="entry name" value="EmrE-like"/>
</dbReference>
<dbReference type="PANTHER" id="PTHR32322:SF9">
    <property type="entry name" value="AMINO-ACID METABOLITE EFFLUX PUMP-RELATED"/>
    <property type="match status" value="1"/>
</dbReference>
<keyword evidence="5 6" id="KW-0472">Membrane</keyword>
<gene>
    <name evidence="8" type="ORF">D9V34_03675</name>
</gene>
<keyword evidence="3 6" id="KW-0812">Transmembrane</keyword>
<organism evidence="8 9">
    <name type="scientific">Mycetocola lacteus</name>
    <dbReference type="NCBI Taxonomy" id="76637"/>
    <lineage>
        <taxon>Bacteria</taxon>
        <taxon>Bacillati</taxon>
        <taxon>Actinomycetota</taxon>
        <taxon>Actinomycetes</taxon>
        <taxon>Micrococcales</taxon>
        <taxon>Microbacteriaceae</taxon>
        <taxon>Mycetocola</taxon>
    </lineage>
</organism>
<feature type="transmembrane region" description="Helical" evidence="6">
    <location>
        <begin position="101"/>
        <end position="123"/>
    </location>
</feature>
<evidence type="ECO:0000256" key="4">
    <source>
        <dbReference type="ARBA" id="ARBA00022989"/>
    </source>
</evidence>
<feature type="transmembrane region" description="Helical" evidence="6">
    <location>
        <begin position="74"/>
        <end position="95"/>
    </location>
</feature>
<dbReference type="EMBL" id="RCUY01000002">
    <property type="protein sequence ID" value="RLP83917.1"/>
    <property type="molecule type" value="Genomic_DNA"/>
</dbReference>
<feature type="transmembrane region" description="Helical" evidence="6">
    <location>
        <begin position="191"/>
        <end position="212"/>
    </location>
</feature>
<evidence type="ECO:0000256" key="2">
    <source>
        <dbReference type="ARBA" id="ARBA00007362"/>
    </source>
</evidence>
<dbReference type="AlphaFoldDB" id="A0A3L7ATW7"/>
<name>A0A3L7ATW7_9MICO</name>
<accession>A0A3L7ATW7</accession>
<reference evidence="8 9" key="1">
    <citation type="submission" date="2018-10" db="EMBL/GenBank/DDBJ databases">
        <authorList>
            <person name="Li J."/>
        </authorList>
    </citation>
    <scope>NUCLEOTIDE SEQUENCE [LARGE SCALE GENOMIC DNA]</scope>
    <source>
        <strain evidence="8 9">JCM 11654</strain>
    </source>
</reference>
<feature type="domain" description="EamA" evidence="7">
    <location>
        <begin position="20"/>
        <end position="147"/>
    </location>
</feature>
<evidence type="ECO:0000259" key="7">
    <source>
        <dbReference type="Pfam" id="PF00892"/>
    </source>
</evidence>
<protein>
    <submittedName>
        <fullName evidence="8">DMT family transporter</fullName>
    </submittedName>
</protein>
<feature type="transmembrane region" description="Helical" evidence="6">
    <location>
        <begin position="45"/>
        <end position="62"/>
    </location>
</feature>
<comment type="similarity">
    <text evidence="2">Belongs to the EamA transporter family.</text>
</comment>
<dbReference type="Proteomes" id="UP000269438">
    <property type="component" value="Unassembled WGS sequence"/>
</dbReference>
<sequence>MTSAFDGSAAVRRTLPQYVMLALVWGSSFFLVDIGLRGLSPTQVVLARLVIGAVVLAIICLVSRQQLPHGGSIWAHLFVVAMLLCVVPFLLFAWAQQHVPSSVASIINATTPLMTMVVALLALPSERPDRWKAGGLGVGFIGILLVLDPLTGFHGDTGPLGYLACLGATLSYGIAFVYMRRFVSPRGFDAIPVATAQVGMAAVVMVILSPVIATQVFVISPAVVASMVVLGAFGTGLAYAWNASIVAHWGATAASTVTYIAPVVGIALGVLVLGENLAWYQPVGAAVVVIGILVSQGRVPRLRRRPAAPVASADDYQI</sequence>
<feature type="domain" description="EamA" evidence="7">
    <location>
        <begin position="160"/>
        <end position="294"/>
    </location>
</feature>
<comment type="subcellular location">
    <subcellularLocation>
        <location evidence="1">Membrane</location>
        <topology evidence="1">Multi-pass membrane protein</topology>
    </subcellularLocation>
</comment>
<feature type="transmembrane region" description="Helical" evidence="6">
    <location>
        <begin position="18"/>
        <end position="39"/>
    </location>
</feature>
<evidence type="ECO:0000256" key="6">
    <source>
        <dbReference type="SAM" id="Phobius"/>
    </source>
</evidence>
<dbReference type="Pfam" id="PF00892">
    <property type="entry name" value="EamA"/>
    <property type="match status" value="2"/>
</dbReference>
<feature type="transmembrane region" description="Helical" evidence="6">
    <location>
        <begin position="253"/>
        <end position="273"/>
    </location>
</feature>
<comment type="caution">
    <text evidence="8">The sequence shown here is derived from an EMBL/GenBank/DDBJ whole genome shotgun (WGS) entry which is preliminary data.</text>
</comment>
<keyword evidence="4 6" id="KW-1133">Transmembrane helix</keyword>